<protein>
    <submittedName>
        <fullName evidence="1">Uncharacterized protein</fullName>
    </submittedName>
</protein>
<name>S6BK92_BABBO</name>
<organism evidence="1">
    <name type="scientific">Babesia bovis</name>
    <dbReference type="NCBI Taxonomy" id="5865"/>
    <lineage>
        <taxon>Eukaryota</taxon>
        <taxon>Sar</taxon>
        <taxon>Alveolata</taxon>
        <taxon>Apicomplexa</taxon>
        <taxon>Aconoidasida</taxon>
        <taxon>Piroplasmida</taxon>
        <taxon>Babesiidae</taxon>
        <taxon>Babesia</taxon>
    </lineage>
</organism>
<dbReference type="AlphaFoldDB" id="S6BK92"/>
<sequence>MPLYDHYLVSPEKSMTSRWMTYNDFAPNNSLSDGVVRPMSPFTNSLMYVPVFHDDKSERDDSPACVLIVK</sequence>
<evidence type="ECO:0000313" key="1">
    <source>
        <dbReference type="EMBL" id="BAN64252.1"/>
    </source>
</evidence>
<proteinExistence type="evidence at transcript level"/>
<reference evidence="1" key="1">
    <citation type="journal article" date="2014" name="BMC Genomics">
        <title>The Babesia bovis gene and promoter model: an update from full-length EST analysis.</title>
        <authorList>
            <person name="Yamagishi J."/>
            <person name="Wakaguri H."/>
            <person name="Yokoyama N."/>
            <person name="Yamashita R."/>
            <person name="Suzuki Y."/>
            <person name="Xuan X."/>
            <person name="Igarashi I."/>
        </authorList>
    </citation>
    <scope>NUCLEOTIDE SEQUENCE</scope>
    <source>
        <strain evidence="1">Texas</strain>
    </source>
</reference>
<dbReference type="EMBL" id="AK440458">
    <property type="protein sequence ID" value="BAN64252.1"/>
    <property type="molecule type" value="mRNA"/>
</dbReference>
<accession>S6BK92</accession>